<dbReference type="EMBL" id="JANBQB010000007">
    <property type="protein sequence ID" value="KAJ1984972.1"/>
    <property type="molecule type" value="Genomic_DNA"/>
</dbReference>
<evidence type="ECO:0000313" key="3">
    <source>
        <dbReference type="Proteomes" id="UP001151582"/>
    </source>
</evidence>
<feature type="compositionally biased region" description="Low complexity" evidence="1">
    <location>
        <begin position="452"/>
        <end position="465"/>
    </location>
</feature>
<dbReference type="OrthoDB" id="10442784at2759"/>
<feature type="compositionally biased region" description="Polar residues" evidence="1">
    <location>
        <begin position="638"/>
        <end position="647"/>
    </location>
</feature>
<comment type="caution">
    <text evidence="2">The sequence shown here is derived from an EMBL/GenBank/DDBJ whole genome shotgun (WGS) entry which is preliminary data.</text>
</comment>
<reference evidence="2" key="1">
    <citation type="submission" date="2022-07" db="EMBL/GenBank/DDBJ databases">
        <title>Phylogenomic reconstructions and comparative analyses of Kickxellomycotina fungi.</title>
        <authorList>
            <person name="Reynolds N.K."/>
            <person name="Stajich J.E."/>
            <person name="Barry K."/>
            <person name="Grigoriev I.V."/>
            <person name="Crous P."/>
            <person name="Smith M.E."/>
        </authorList>
    </citation>
    <scope>NUCLEOTIDE SEQUENCE</scope>
    <source>
        <strain evidence="2">RSA 567</strain>
    </source>
</reference>
<protein>
    <submittedName>
        <fullName evidence="2">Uncharacterized protein</fullName>
    </submittedName>
</protein>
<evidence type="ECO:0000313" key="2">
    <source>
        <dbReference type="EMBL" id="KAJ1984972.1"/>
    </source>
</evidence>
<name>A0A9W8BAM3_9FUNG</name>
<keyword evidence="3" id="KW-1185">Reference proteome</keyword>
<evidence type="ECO:0000256" key="1">
    <source>
        <dbReference type="SAM" id="MobiDB-lite"/>
    </source>
</evidence>
<proteinExistence type="predicted"/>
<feature type="region of interest" description="Disordered" evidence="1">
    <location>
        <begin position="44"/>
        <end position="90"/>
    </location>
</feature>
<feature type="region of interest" description="Disordered" evidence="1">
    <location>
        <begin position="509"/>
        <end position="680"/>
    </location>
</feature>
<feature type="compositionally biased region" description="Basic residues" evidence="1">
    <location>
        <begin position="556"/>
        <end position="569"/>
    </location>
</feature>
<sequence>MDHPASSAQTPVMAPHLYQTPMRNIGPEVPPPVRALFMGTATTLQPTEPRRPAWLSQSRPAAAQRHATSRQRRPQAPAPEIPGNATPRPRLATANRTCLVAWPSGPHQASLSTATPQRYQRSVAASQDRYPKYDYCQWAQSLRHTVNRAVTPLKPPPTHNTARSMRTATHWSGAQRPMDRVPLEAILPSLLPTDPFPESTEDQDVTGAATPTPTSDGPVAIVLTSGNTDEEPEADTSVFSTPCSTEPLEAPRSAGSVATVESSGSSTAIYTAEVLTDPSGDKALAMESNNIPFGVAADIVSQLADLPESWFSQLESTVDSRPEMTPQIPGTDVATIPAYPTLPMADSLITNPSGFLELANDLSWLQALPETGLANNLSAVPAQTARLETLVNPNEAAFGASERSTHEIPSAQCIELFPTPGPSIATCTPPSPGLSHAQSHLATPEPRTRRLSGSSVKSSASSAGSCRCDPVAGEAGHALCADTGSPYFLRSHCRSRRCMTKLIFTTQSCSPTTQRGPTVTRPAFSPQRLMDPDPSHSGRENTGPSAQPLLSAPVAPRRKKSRRSRRRRVILPVTAPEHPSRGQIKTSPPTTLPTSQLIANPLGSTADTAVPNVPLSYELRNRTVQPPSRPTKRPWQPAAQSGENSASAKPPSQGHKSRKLSRSPSTTGVASRLRSRITDQ</sequence>
<feature type="compositionally biased region" description="Low complexity" evidence="1">
    <location>
        <begin position="586"/>
        <end position="595"/>
    </location>
</feature>
<feature type="compositionally biased region" description="Polar residues" evidence="1">
    <location>
        <begin position="596"/>
        <end position="607"/>
    </location>
</feature>
<feature type="region of interest" description="Disordered" evidence="1">
    <location>
        <begin position="428"/>
        <end position="465"/>
    </location>
</feature>
<gene>
    <name evidence="2" type="ORF">H4R34_000315</name>
</gene>
<organism evidence="2 3">
    <name type="scientific">Dimargaris verticillata</name>
    <dbReference type="NCBI Taxonomy" id="2761393"/>
    <lineage>
        <taxon>Eukaryota</taxon>
        <taxon>Fungi</taxon>
        <taxon>Fungi incertae sedis</taxon>
        <taxon>Zoopagomycota</taxon>
        <taxon>Kickxellomycotina</taxon>
        <taxon>Dimargaritomycetes</taxon>
        <taxon>Dimargaritales</taxon>
        <taxon>Dimargaritaceae</taxon>
        <taxon>Dimargaris</taxon>
    </lineage>
</organism>
<feature type="region of interest" description="Disordered" evidence="1">
    <location>
        <begin position="192"/>
        <end position="258"/>
    </location>
</feature>
<dbReference type="Proteomes" id="UP001151582">
    <property type="component" value="Unassembled WGS sequence"/>
</dbReference>
<feature type="compositionally biased region" description="Basic and acidic residues" evidence="1">
    <location>
        <begin position="530"/>
        <end position="539"/>
    </location>
</feature>
<dbReference type="AlphaFoldDB" id="A0A9W8BAM3"/>
<accession>A0A9W8BAM3</accession>